<feature type="chain" id="PRO_5032869486" evidence="2">
    <location>
        <begin position="26"/>
        <end position="804"/>
    </location>
</feature>
<dbReference type="OrthoDB" id="416979at2759"/>
<sequence length="804" mass="89392">MTPLTGRMAWPSLRLFLLLLYGVAGDDCTEQMLVASATRPRIRMLPKCNVFLSSVFEVSLKFYQADVQATFEEWAAQSANSSIPSLRACMPGTCSEEHVPAVAYLICLMATREPRCVEMLDISSWEAEVPGFAAVSGVLLAQGPAVDFITWDLSDAGSSSAREHVLEASAALAKKEAEAKRRERQVQRELRALRGQRQVLLREHYATLVDSWNQLLGEVPRVLEAGEAGALETLCSEARDLCRGAEAQRFRAPPAPHKSEARRIFQGAGELQRSILELRGVCLRDRTSATDFHSPFVPAAILTGRRIEVVFHQLAETGLFHPAHRFVARNLTAEEFAEVWRTADEHWLGLSRFVHDGHSPSQRCPDCANIGHFLLDDMLIDVVAQVVNQNLPEFRVQRTVANLHSSLGAAGVKRFQEDFVSTVFESPTIFMGVDEVYCFESVILSAHPRLRTGGFEELLGARPGKPWPFYSPGTMFRQLRAHYHLTTRPAQFPREPTELRDGSEPAEVLLDARPGATRRTSANAEELAKFVGATLFSFVGKSWVSTVRSLSAAKVYIGGYGGQLSQLLLMHEGGLVLVLGCEVLETHWHATFFFRSLRLSGLEVQRIEHDSCLPLPPNVKREALAETRFASMKLPAQVHPISRLANFDLVLLHREFLCAFRPPKESLSSAKEAARVGRVLESPWMLEVLWGGLGEALRRCAEWHADCEVAVPVSSDGRGWALLASVRHSDSLQIPREELALKIDCVAGEVLDSESPGLYVLEDTFASKVYDHMVLNLTTSLATMEHIRQLVQKHQGRTLRDSLQ</sequence>
<feature type="signal peptide" evidence="2">
    <location>
        <begin position="1"/>
        <end position="25"/>
    </location>
</feature>
<keyword evidence="4" id="KW-1185">Reference proteome</keyword>
<dbReference type="AlphaFoldDB" id="A0A812U5N2"/>
<feature type="coiled-coil region" evidence="1">
    <location>
        <begin position="165"/>
        <end position="203"/>
    </location>
</feature>
<organism evidence="3 4">
    <name type="scientific">Symbiodinium natans</name>
    <dbReference type="NCBI Taxonomy" id="878477"/>
    <lineage>
        <taxon>Eukaryota</taxon>
        <taxon>Sar</taxon>
        <taxon>Alveolata</taxon>
        <taxon>Dinophyceae</taxon>
        <taxon>Suessiales</taxon>
        <taxon>Symbiodiniaceae</taxon>
        <taxon>Symbiodinium</taxon>
    </lineage>
</organism>
<evidence type="ECO:0000256" key="1">
    <source>
        <dbReference type="SAM" id="Coils"/>
    </source>
</evidence>
<proteinExistence type="predicted"/>
<protein>
    <submittedName>
        <fullName evidence="3">Uncharacterized protein</fullName>
    </submittedName>
</protein>
<dbReference type="EMBL" id="CAJNDS010002636">
    <property type="protein sequence ID" value="CAE7553046.1"/>
    <property type="molecule type" value="Genomic_DNA"/>
</dbReference>
<keyword evidence="1" id="KW-0175">Coiled coil</keyword>
<evidence type="ECO:0000313" key="3">
    <source>
        <dbReference type="EMBL" id="CAE7553046.1"/>
    </source>
</evidence>
<keyword evidence="2" id="KW-0732">Signal</keyword>
<evidence type="ECO:0000313" key="4">
    <source>
        <dbReference type="Proteomes" id="UP000604046"/>
    </source>
</evidence>
<reference evidence="3" key="1">
    <citation type="submission" date="2021-02" db="EMBL/GenBank/DDBJ databases">
        <authorList>
            <person name="Dougan E. K."/>
            <person name="Rhodes N."/>
            <person name="Thang M."/>
            <person name="Chan C."/>
        </authorList>
    </citation>
    <scope>NUCLEOTIDE SEQUENCE</scope>
</reference>
<name>A0A812U5N2_9DINO</name>
<comment type="caution">
    <text evidence="3">The sequence shown here is derived from an EMBL/GenBank/DDBJ whole genome shotgun (WGS) entry which is preliminary data.</text>
</comment>
<accession>A0A812U5N2</accession>
<dbReference type="Proteomes" id="UP000604046">
    <property type="component" value="Unassembled WGS sequence"/>
</dbReference>
<evidence type="ECO:0000256" key="2">
    <source>
        <dbReference type="SAM" id="SignalP"/>
    </source>
</evidence>
<gene>
    <name evidence="3" type="ORF">SNAT2548_LOCUS31060</name>
</gene>